<comment type="caution">
    <text evidence="7">The sequence shown here is derived from an EMBL/GenBank/DDBJ whole genome shotgun (WGS) entry which is preliminary data.</text>
</comment>
<feature type="chain" id="PRO_5036455691" evidence="5">
    <location>
        <begin position="18"/>
        <end position="383"/>
    </location>
</feature>
<name>A0A8X7BR00_9ARAC</name>
<dbReference type="EMBL" id="BMAV01001977">
    <property type="protein sequence ID" value="GFY40545.1"/>
    <property type="molecule type" value="Genomic_DNA"/>
</dbReference>
<comment type="similarity">
    <text evidence="2 4">Belongs to the AB hydrolase superfamily. Lipase family.</text>
</comment>
<dbReference type="InterPro" id="IPR000734">
    <property type="entry name" value="TAG_lipase"/>
</dbReference>
<accession>A0A8X7BR00</accession>
<dbReference type="PANTHER" id="PTHR11610:SF173">
    <property type="entry name" value="LIPASE DOMAIN-CONTAINING PROTEIN-RELATED"/>
    <property type="match status" value="1"/>
</dbReference>
<dbReference type="GO" id="GO:0016298">
    <property type="term" value="F:lipase activity"/>
    <property type="evidence" value="ECO:0007669"/>
    <property type="project" value="InterPro"/>
</dbReference>
<evidence type="ECO:0000256" key="4">
    <source>
        <dbReference type="RuleBase" id="RU004262"/>
    </source>
</evidence>
<evidence type="ECO:0000256" key="1">
    <source>
        <dbReference type="ARBA" id="ARBA00004613"/>
    </source>
</evidence>
<dbReference type="GO" id="GO:0005615">
    <property type="term" value="C:extracellular space"/>
    <property type="evidence" value="ECO:0007669"/>
    <property type="project" value="TreeGrafter"/>
</dbReference>
<evidence type="ECO:0000256" key="2">
    <source>
        <dbReference type="ARBA" id="ARBA00010701"/>
    </source>
</evidence>
<protein>
    <submittedName>
        <fullName evidence="7">Pancreatic lipase-related protein 2</fullName>
    </submittedName>
</protein>
<keyword evidence="8" id="KW-1185">Reference proteome</keyword>
<feature type="signal peptide" evidence="5">
    <location>
        <begin position="1"/>
        <end position="17"/>
    </location>
</feature>
<dbReference type="InterPro" id="IPR029058">
    <property type="entry name" value="AB_hydrolase_fold"/>
</dbReference>
<dbReference type="PRINTS" id="PR00821">
    <property type="entry name" value="TAGLIPASE"/>
</dbReference>
<dbReference type="Pfam" id="PF00151">
    <property type="entry name" value="Lipase"/>
    <property type="match status" value="1"/>
</dbReference>
<dbReference type="AlphaFoldDB" id="A0A8X7BR00"/>
<dbReference type="Proteomes" id="UP000886998">
    <property type="component" value="Unassembled WGS sequence"/>
</dbReference>
<dbReference type="GO" id="GO:0016042">
    <property type="term" value="P:lipid catabolic process"/>
    <property type="evidence" value="ECO:0007669"/>
    <property type="project" value="TreeGrafter"/>
</dbReference>
<dbReference type="PANTHER" id="PTHR11610">
    <property type="entry name" value="LIPASE"/>
    <property type="match status" value="1"/>
</dbReference>
<dbReference type="SUPFAM" id="SSF53474">
    <property type="entry name" value="alpha/beta-Hydrolases"/>
    <property type="match status" value="1"/>
</dbReference>
<proteinExistence type="inferred from homology"/>
<sequence>MFRWIWLISSVVASVKGLAILDSELVKKILNQDPSFCFQPSNLIGCNDTHSNISSNPKREGEHPSTLAFLFTRRNPSRPEFLHLCNYSLPNNTHFGTKFQTEIFIHGFLDGVCRSAWMREMKTELFKRGSYNVILVDWTWGNGPNYTESAENTKVVGRQIAFLMRNIMMQTGVSPDNFHLIGHSLGAHIAGFAGKIIQHIRRITALDPALAPFQNLTKEEKLDSSDASLVDVIHTNGGTKVGEVLGDINPLGHVDFYPNGGTQQDSCRQYIVKSYLTLDFLYATISLVPRVCSHMHAVQYYKASINPRGCEFVGVECPDHRAFLSGECPFCHGDGRNCAVMGMNHEYYNRRLANSTLFRRFYLNTTILYPYCGKVPIDSLSLS</sequence>
<reference evidence="7" key="1">
    <citation type="submission" date="2020-08" db="EMBL/GenBank/DDBJ databases">
        <title>Multicomponent nature underlies the extraordinary mechanical properties of spider dragline silk.</title>
        <authorList>
            <person name="Kono N."/>
            <person name="Nakamura H."/>
            <person name="Mori M."/>
            <person name="Yoshida Y."/>
            <person name="Ohtoshi R."/>
            <person name="Malay A.D."/>
            <person name="Moran D.A.P."/>
            <person name="Tomita M."/>
            <person name="Numata K."/>
            <person name="Arakawa K."/>
        </authorList>
    </citation>
    <scope>NUCLEOTIDE SEQUENCE</scope>
</reference>
<organism evidence="7 8">
    <name type="scientific">Trichonephila inaurata madagascariensis</name>
    <dbReference type="NCBI Taxonomy" id="2747483"/>
    <lineage>
        <taxon>Eukaryota</taxon>
        <taxon>Metazoa</taxon>
        <taxon>Ecdysozoa</taxon>
        <taxon>Arthropoda</taxon>
        <taxon>Chelicerata</taxon>
        <taxon>Arachnida</taxon>
        <taxon>Araneae</taxon>
        <taxon>Araneomorphae</taxon>
        <taxon>Entelegynae</taxon>
        <taxon>Araneoidea</taxon>
        <taxon>Nephilidae</taxon>
        <taxon>Trichonephila</taxon>
        <taxon>Trichonephila inaurata</taxon>
    </lineage>
</organism>
<gene>
    <name evidence="7" type="primary">Pnliprp2</name>
    <name evidence="7" type="ORF">TNIN_476501</name>
</gene>
<evidence type="ECO:0000256" key="3">
    <source>
        <dbReference type="ARBA" id="ARBA00022525"/>
    </source>
</evidence>
<dbReference type="Gene3D" id="3.40.50.1820">
    <property type="entry name" value="alpha/beta hydrolase"/>
    <property type="match status" value="1"/>
</dbReference>
<comment type="subcellular location">
    <subcellularLocation>
        <location evidence="1">Secreted</location>
    </subcellularLocation>
</comment>
<evidence type="ECO:0000313" key="8">
    <source>
        <dbReference type="Proteomes" id="UP000886998"/>
    </source>
</evidence>
<evidence type="ECO:0000256" key="5">
    <source>
        <dbReference type="SAM" id="SignalP"/>
    </source>
</evidence>
<feature type="domain" description="Lipase" evidence="6">
    <location>
        <begin position="54"/>
        <end position="368"/>
    </location>
</feature>
<keyword evidence="3" id="KW-0964">Secreted</keyword>
<evidence type="ECO:0000313" key="7">
    <source>
        <dbReference type="EMBL" id="GFY40545.1"/>
    </source>
</evidence>
<keyword evidence="5" id="KW-0732">Signal</keyword>
<dbReference type="CDD" id="cd00707">
    <property type="entry name" value="Pancreat_lipase_like"/>
    <property type="match status" value="1"/>
</dbReference>
<dbReference type="OrthoDB" id="6409294at2759"/>
<evidence type="ECO:0000259" key="6">
    <source>
        <dbReference type="Pfam" id="PF00151"/>
    </source>
</evidence>
<dbReference type="InterPro" id="IPR013818">
    <property type="entry name" value="Lipase"/>
</dbReference>
<dbReference type="InterPro" id="IPR033906">
    <property type="entry name" value="Lipase_N"/>
</dbReference>